<proteinExistence type="predicted"/>
<keyword evidence="1" id="KW-0812">Transmembrane</keyword>
<feature type="transmembrane region" description="Helical" evidence="1">
    <location>
        <begin position="69"/>
        <end position="87"/>
    </location>
</feature>
<dbReference type="InterPro" id="IPR021215">
    <property type="entry name" value="DUF2752"/>
</dbReference>
<organism evidence="2 3">
    <name type="scientific">Pseudalgibacter alginicilyticus</name>
    <dbReference type="NCBI Taxonomy" id="1736674"/>
    <lineage>
        <taxon>Bacteria</taxon>
        <taxon>Pseudomonadati</taxon>
        <taxon>Bacteroidota</taxon>
        <taxon>Flavobacteriia</taxon>
        <taxon>Flavobacteriales</taxon>
        <taxon>Flavobacteriaceae</taxon>
        <taxon>Pseudalgibacter</taxon>
    </lineage>
</organism>
<accession>A0A0P0D0I0</accession>
<evidence type="ECO:0000313" key="3">
    <source>
        <dbReference type="Proteomes" id="UP000057981"/>
    </source>
</evidence>
<dbReference type="RefSeq" id="WP_054724768.1">
    <property type="nucleotide sequence ID" value="NZ_CP012898.1"/>
</dbReference>
<evidence type="ECO:0000256" key="1">
    <source>
        <dbReference type="SAM" id="Phobius"/>
    </source>
</evidence>
<dbReference type="EMBL" id="CP012898">
    <property type="protein sequence ID" value="ALJ04239.1"/>
    <property type="molecule type" value="Genomic_DNA"/>
</dbReference>
<reference evidence="2 3" key="1">
    <citation type="submission" date="2015-10" db="EMBL/GenBank/DDBJ databases">
        <authorList>
            <person name="Gilbert D.G."/>
        </authorList>
    </citation>
    <scope>NUCLEOTIDE SEQUENCE [LARGE SCALE GENOMIC DNA]</scope>
    <source>
        <strain evidence="3">HZ-22</strain>
    </source>
</reference>
<dbReference type="STRING" id="1736674.APS56_03370"/>
<keyword evidence="3" id="KW-1185">Reference proteome</keyword>
<keyword evidence="1" id="KW-1133">Transmembrane helix</keyword>
<dbReference type="Pfam" id="PF10825">
    <property type="entry name" value="DUF2752"/>
    <property type="match status" value="1"/>
</dbReference>
<name>A0A0P0D0I0_9FLAO</name>
<dbReference type="AlphaFoldDB" id="A0A0P0D0I0"/>
<protein>
    <recommendedName>
        <fullName evidence="4">DUF2752 domain-containing protein</fullName>
    </recommendedName>
</protein>
<dbReference type="OrthoDB" id="9815897at2"/>
<dbReference type="KEGG" id="ahz:APS56_03370"/>
<keyword evidence="1" id="KW-0472">Membrane</keyword>
<evidence type="ECO:0008006" key="4">
    <source>
        <dbReference type="Google" id="ProtNLM"/>
    </source>
</evidence>
<sequence>MEEYMLPCINKKIFGMDCMGCGIQRAISLIFQGNFAEALHMYPAIYTLAILLGLVTINTFKNYKLINKLIIPLGIINLILIVGNFIFKTFLNNH</sequence>
<feature type="transmembrane region" description="Helical" evidence="1">
    <location>
        <begin position="39"/>
        <end position="57"/>
    </location>
</feature>
<dbReference type="Proteomes" id="UP000057981">
    <property type="component" value="Chromosome"/>
</dbReference>
<evidence type="ECO:0000313" key="2">
    <source>
        <dbReference type="EMBL" id="ALJ04239.1"/>
    </source>
</evidence>
<gene>
    <name evidence="2" type="ORF">APS56_03370</name>
</gene>